<dbReference type="OrthoDB" id="9812358at2"/>
<proteinExistence type="predicted"/>
<feature type="domain" description="GGDEF" evidence="1">
    <location>
        <begin position="202"/>
        <end position="327"/>
    </location>
</feature>
<dbReference type="KEGG" id="spsw:Sps_02990"/>
<dbReference type="Pfam" id="PF01590">
    <property type="entry name" value="GAF"/>
    <property type="match status" value="1"/>
</dbReference>
<dbReference type="InterPro" id="IPR029787">
    <property type="entry name" value="Nucleotide_cyclase"/>
</dbReference>
<dbReference type="InterPro" id="IPR000160">
    <property type="entry name" value="GGDEF_dom"/>
</dbReference>
<organism evidence="2 3">
    <name type="scientific">Shewanella psychrophila</name>
    <dbReference type="NCBI Taxonomy" id="225848"/>
    <lineage>
        <taxon>Bacteria</taxon>
        <taxon>Pseudomonadati</taxon>
        <taxon>Pseudomonadota</taxon>
        <taxon>Gammaproteobacteria</taxon>
        <taxon>Alteromonadales</taxon>
        <taxon>Shewanellaceae</taxon>
        <taxon>Shewanella</taxon>
    </lineage>
</organism>
<keyword evidence="3" id="KW-1185">Reference proteome</keyword>
<dbReference type="NCBIfam" id="TIGR00254">
    <property type="entry name" value="GGDEF"/>
    <property type="match status" value="1"/>
</dbReference>
<name>A0A1S6HRG0_9GAMM</name>
<reference evidence="2 3" key="1">
    <citation type="submission" date="2016-03" db="EMBL/GenBank/DDBJ databases">
        <title>Complete genome sequence of Shewanella psychrophila WP2, a deep sea bacterium isolated from west Pacific sediment.</title>
        <authorList>
            <person name="Xu G."/>
            <person name="Jian H."/>
        </authorList>
    </citation>
    <scope>NUCLEOTIDE SEQUENCE [LARGE SCALE GENOMIC DNA]</scope>
    <source>
        <strain evidence="2 3">WP2</strain>
    </source>
</reference>
<dbReference type="SUPFAM" id="SSF55073">
    <property type="entry name" value="Nucleotide cyclase"/>
    <property type="match status" value="1"/>
</dbReference>
<dbReference type="AlphaFoldDB" id="A0A1S6HRG0"/>
<dbReference type="PROSITE" id="PS50887">
    <property type="entry name" value="GGDEF"/>
    <property type="match status" value="1"/>
</dbReference>
<dbReference type="RefSeq" id="WP_077753221.1">
    <property type="nucleotide sequence ID" value="NZ_CP014782.1"/>
</dbReference>
<dbReference type="InterPro" id="IPR003018">
    <property type="entry name" value="GAF"/>
</dbReference>
<dbReference type="CDD" id="cd01949">
    <property type="entry name" value="GGDEF"/>
    <property type="match status" value="1"/>
</dbReference>
<dbReference type="Pfam" id="PF00990">
    <property type="entry name" value="GGDEF"/>
    <property type="match status" value="1"/>
</dbReference>
<evidence type="ECO:0000313" key="3">
    <source>
        <dbReference type="Proteomes" id="UP000189545"/>
    </source>
</evidence>
<dbReference type="PANTHER" id="PTHR46663">
    <property type="entry name" value="DIGUANYLATE CYCLASE DGCT-RELATED"/>
    <property type="match status" value="1"/>
</dbReference>
<sequence length="327" mass="36521">MTHSSVFETDKFLLDNPNDLISIEKWQKTVNLLAKLFDAPAGFLVQHTSSGFQVTIASEQASNPYPAGVVIEPEVNIFCRKIVETGEELYVSNAPIDPCWDTNPEVHNDGFTSYLGVPVFWPNGKGFGTFCVMDYKQTDYQETYLELIRHLKDILEADLSMLGVYEQMQKLAITDPLCGINNRRGFSVLAEQRIRLAQRTQGHLGLLYIDVDDFKSINDRHGHNVGDEVLQHLANTLEESVRHTDVIGRMGGDEFVALVVMEQEDDLNKIELRITDGITSGVACGALPEYSVSIGHVKVDLRLDFMSLLDSADKEMLIRKLGKLAGS</sequence>
<dbReference type="SMART" id="SM00065">
    <property type="entry name" value="GAF"/>
    <property type="match status" value="1"/>
</dbReference>
<dbReference type="Gene3D" id="3.30.450.40">
    <property type="match status" value="1"/>
</dbReference>
<protein>
    <submittedName>
        <fullName evidence="2">Diguanylate cyclase (GGDEF) domain-containing protein</fullName>
    </submittedName>
</protein>
<dbReference type="EMBL" id="CP014782">
    <property type="protein sequence ID" value="AQS38137.1"/>
    <property type="molecule type" value="Genomic_DNA"/>
</dbReference>
<gene>
    <name evidence="2" type="ORF">Sps_02990</name>
</gene>
<dbReference type="InterPro" id="IPR029016">
    <property type="entry name" value="GAF-like_dom_sf"/>
</dbReference>
<dbReference type="PANTHER" id="PTHR46663:SF2">
    <property type="entry name" value="GGDEF DOMAIN-CONTAINING PROTEIN"/>
    <property type="match status" value="1"/>
</dbReference>
<dbReference type="InterPro" id="IPR043128">
    <property type="entry name" value="Rev_trsase/Diguanyl_cyclase"/>
</dbReference>
<evidence type="ECO:0000259" key="1">
    <source>
        <dbReference type="PROSITE" id="PS50887"/>
    </source>
</evidence>
<evidence type="ECO:0000313" key="2">
    <source>
        <dbReference type="EMBL" id="AQS38137.1"/>
    </source>
</evidence>
<dbReference type="STRING" id="225848.Sps_02990"/>
<dbReference type="SMART" id="SM00267">
    <property type="entry name" value="GGDEF"/>
    <property type="match status" value="1"/>
</dbReference>
<dbReference type="InterPro" id="IPR052163">
    <property type="entry name" value="DGC-Regulatory_Protein"/>
</dbReference>
<dbReference type="Proteomes" id="UP000189545">
    <property type="component" value="Chromosome"/>
</dbReference>
<dbReference type="SUPFAM" id="SSF55781">
    <property type="entry name" value="GAF domain-like"/>
    <property type="match status" value="1"/>
</dbReference>
<dbReference type="Gene3D" id="3.30.70.270">
    <property type="match status" value="1"/>
</dbReference>
<accession>A0A1S6HRG0</accession>